<dbReference type="Proteomes" id="UP000266723">
    <property type="component" value="Unassembled WGS sequence"/>
</dbReference>
<dbReference type="InterPro" id="IPR039265">
    <property type="entry name" value="DIR1-like"/>
</dbReference>
<evidence type="ECO:0000313" key="4">
    <source>
        <dbReference type="Proteomes" id="UP000266723"/>
    </source>
</evidence>
<keyword evidence="1" id="KW-0732">Signal</keyword>
<sequence>MEPNTKLVFITLVLALTLTAATGEFCGMSVADLYSCKPYVQTKNPLTTRIDPKGSCCSALANADVQCLCKQKTKTNPFLSGINLDLASKLPDKHDERMNKNQRFHRSRDQESPSLVPLKLLAIGGIDRSRSRQDLVSWVLKVESIVERAEANFDISRSGSNDFVVDGLDVGLACCSFPDYEKSVTYLLDLVLAYHCSWRVGGAWKPMPGLVVMEMVVLVADCSISSLWFLCLACGPSYTSFSYSCSLLLLLCLSSGKEVLVSLVSATVSAVASWRVREQNMVSIFVVMKLWLHLGCLKQYKEVEVWDQLDEDAGERFVPGGSVLLVLGFRGQCRVGSGSGVMLICVVLALHLSIVTRGSDEFRSFMSFTSLAHLSECCSPQVIRLF</sequence>
<dbReference type="EMBL" id="QGKV02000832">
    <property type="protein sequence ID" value="KAF3550065.1"/>
    <property type="molecule type" value="Genomic_DNA"/>
</dbReference>
<organism evidence="3 4">
    <name type="scientific">Brassica cretica</name>
    <name type="common">Mustard</name>
    <dbReference type="NCBI Taxonomy" id="69181"/>
    <lineage>
        <taxon>Eukaryota</taxon>
        <taxon>Viridiplantae</taxon>
        <taxon>Streptophyta</taxon>
        <taxon>Embryophyta</taxon>
        <taxon>Tracheophyta</taxon>
        <taxon>Spermatophyta</taxon>
        <taxon>Magnoliopsida</taxon>
        <taxon>eudicotyledons</taxon>
        <taxon>Gunneridae</taxon>
        <taxon>Pentapetalae</taxon>
        <taxon>rosids</taxon>
        <taxon>malvids</taxon>
        <taxon>Brassicales</taxon>
        <taxon>Brassicaceae</taxon>
        <taxon>Brassiceae</taxon>
        <taxon>Brassica</taxon>
    </lineage>
</organism>
<protein>
    <recommendedName>
        <fullName evidence="2">Bifunctional inhibitor/plant lipid transfer protein/seed storage helical domain-containing protein</fullName>
    </recommendedName>
</protein>
<evidence type="ECO:0000259" key="2">
    <source>
        <dbReference type="Pfam" id="PF14368"/>
    </source>
</evidence>
<dbReference type="PANTHER" id="PTHR33122">
    <property type="entry name" value="LIPID BINDING PROTEIN-RELATED"/>
    <property type="match status" value="1"/>
</dbReference>
<feature type="signal peptide" evidence="1">
    <location>
        <begin position="1"/>
        <end position="23"/>
    </location>
</feature>
<gene>
    <name evidence="3" type="ORF">DY000_02004534</name>
</gene>
<comment type="caution">
    <text evidence="3">The sequence shown here is derived from an EMBL/GenBank/DDBJ whole genome shotgun (WGS) entry which is preliminary data.</text>
</comment>
<keyword evidence="4" id="KW-1185">Reference proteome</keyword>
<dbReference type="CDD" id="cd04660">
    <property type="entry name" value="nsLTP_like"/>
    <property type="match status" value="1"/>
</dbReference>
<evidence type="ECO:0000313" key="3">
    <source>
        <dbReference type="EMBL" id="KAF3550065.1"/>
    </source>
</evidence>
<feature type="chain" id="PRO_5046698531" description="Bifunctional inhibitor/plant lipid transfer protein/seed storage helical domain-containing protein" evidence="1">
    <location>
        <begin position="24"/>
        <end position="386"/>
    </location>
</feature>
<dbReference type="SUPFAM" id="SSF47699">
    <property type="entry name" value="Bifunctional inhibitor/lipid-transfer protein/seed storage 2S albumin"/>
    <property type="match status" value="1"/>
</dbReference>
<reference evidence="3 4" key="1">
    <citation type="journal article" date="2020" name="BMC Genomics">
        <title>Intraspecific diversification of the crop wild relative Brassica cretica Lam. using demographic model selection.</title>
        <authorList>
            <person name="Kioukis A."/>
            <person name="Michalopoulou V.A."/>
            <person name="Briers L."/>
            <person name="Pirintsos S."/>
            <person name="Studholme D.J."/>
            <person name="Pavlidis P."/>
            <person name="Sarris P.F."/>
        </authorList>
    </citation>
    <scope>NUCLEOTIDE SEQUENCE [LARGE SCALE GENOMIC DNA]</scope>
    <source>
        <strain evidence="4">cv. PFS-1207/04</strain>
    </source>
</reference>
<feature type="domain" description="Bifunctional inhibitor/plant lipid transfer protein/seed storage helical" evidence="2">
    <location>
        <begin position="20"/>
        <end position="93"/>
    </location>
</feature>
<dbReference type="InterPro" id="IPR036312">
    <property type="entry name" value="Bifun_inhib/LTP/seed_sf"/>
</dbReference>
<dbReference type="InterPro" id="IPR016140">
    <property type="entry name" value="Bifunc_inhib/LTP/seed_store"/>
</dbReference>
<dbReference type="Gene3D" id="1.10.110.10">
    <property type="entry name" value="Plant lipid-transfer and hydrophobic proteins"/>
    <property type="match status" value="1"/>
</dbReference>
<dbReference type="Pfam" id="PF14368">
    <property type="entry name" value="LTP_2"/>
    <property type="match status" value="1"/>
</dbReference>
<dbReference type="PANTHER" id="PTHR33122:SF60">
    <property type="entry name" value="LIPID-TRANSFER PROTEIN DIR1-RELATED"/>
    <property type="match status" value="1"/>
</dbReference>
<accession>A0ABQ7CEG2</accession>
<dbReference type="InterPro" id="IPR044741">
    <property type="entry name" value="NsLTP-like"/>
</dbReference>
<evidence type="ECO:0000256" key="1">
    <source>
        <dbReference type="SAM" id="SignalP"/>
    </source>
</evidence>
<name>A0ABQ7CEG2_BRACR</name>
<proteinExistence type="predicted"/>